<dbReference type="SUPFAM" id="SSF50729">
    <property type="entry name" value="PH domain-like"/>
    <property type="match status" value="1"/>
</dbReference>
<evidence type="ECO:0000256" key="5">
    <source>
        <dbReference type="SAM" id="MobiDB-lite"/>
    </source>
</evidence>
<protein>
    <recommendedName>
        <fullName evidence="11">WH1-domain-containing protein</fullName>
    </recommendedName>
</protein>
<dbReference type="AlphaFoldDB" id="A0A8H6RVM2"/>
<dbReference type="OrthoDB" id="8963340at2759"/>
<name>A0A8H6RVM2_MYCCL</name>
<proteinExistence type="predicted"/>
<dbReference type="GO" id="GO:0007015">
    <property type="term" value="P:actin filament organization"/>
    <property type="evidence" value="ECO:0007669"/>
    <property type="project" value="UniProtKB-ARBA"/>
</dbReference>
<dbReference type="InterPro" id="IPR003124">
    <property type="entry name" value="WH2_dom"/>
</dbReference>
<feature type="region of interest" description="Disordered" evidence="5">
    <location>
        <begin position="216"/>
        <end position="438"/>
    </location>
</feature>
<evidence type="ECO:0000259" key="8">
    <source>
        <dbReference type="PROSITE" id="PS51082"/>
    </source>
</evidence>
<dbReference type="GO" id="GO:0005634">
    <property type="term" value="C:nucleus"/>
    <property type="evidence" value="ECO:0007669"/>
    <property type="project" value="UniProtKB-SubCell"/>
</dbReference>
<feature type="domain" description="WH1" evidence="7">
    <location>
        <begin position="19"/>
        <end position="130"/>
    </location>
</feature>
<keyword evidence="2" id="KW-0597">Phosphoprotein</keyword>
<dbReference type="PROSITE" id="PS50229">
    <property type="entry name" value="WH1"/>
    <property type="match status" value="1"/>
</dbReference>
<dbReference type="FunFam" id="2.30.29.30:FF:000281">
    <property type="entry name" value="Actin associated protein"/>
    <property type="match status" value="1"/>
</dbReference>
<keyword evidence="10" id="KW-1185">Reference proteome</keyword>
<comment type="subcellular location">
    <subcellularLocation>
        <location evidence="1">Nucleus</location>
    </subcellularLocation>
</comment>
<evidence type="ECO:0000313" key="9">
    <source>
        <dbReference type="EMBL" id="KAF7288154.1"/>
    </source>
</evidence>
<dbReference type="GO" id="GO:0003779">
    <property type="term" value="F:actin binding"/>
    <property type="evidence" value="ECO:0007669"/>
    <property type="project" value="InterPro"/>
</dbReference>
<dbReference type="Proteomes" id="UP000613580">
    <property type="component" value="Unassembled WGS sequence"/>
</dbReference>
<dbReference type="GO" id="GO:0030479">
    <property type="term" value="C:actin cortical patch"/>
    <property type="evidence" value="ECO:0007669"/>
    <property type="project" value="UniProtKB-ARBA"/>
</dbReference>
<dbReference type="CDD" id="cd01205">
    <property type="entry name" value="EVH1_WASP-like"/>
    <property type="match status" value="1"/>
</dbReference>
<comment type="caution">
    <text evidence="9">The sequence shown here is derived from an EMBL/GenBank/DDBJ whole genome shotgun (WGS) entry which is preliminary data.</text>
</comment>
<dbReference type="Gene3D" id="2.30.29.30">
    <property type="entry name" value="Pleckstrin-homology domain (PH domain)/Phosphotyrosine-binding domain (PTB)"/>
    <property type="match status" value="1"/>
</dbReference>
<dbReference type="CDD" id="cd00132">
    <property type="entry name" value="CRIB"/>
    <property type="match status" value="1"/>
</dbReference>
<dbReference type="InterPro" id="IPR036936">
    <property type="entry name" value="CRIB_dom_sf"/>
</dbReference>
<dbReference type="InterPro" id="IPR000095">
    <property type="entry name" value="CRIB_dom"/>
</dbReference>
<dbReference type="InterPro" id="IPR000697">
    <property type="entry name" value="WH1/EVH1_dom"/>
</dbReference>
<evidence type="ECO:0008006" key="11">
    <source>
        <dbReference type="Google" id="ProtNLM"/>
    </source>
</evidence>
<feature type="domain" description="WH2" evidence="8">
    <location>
        <begin position="363"/>
        <end position="383"/>
    </location>
</feature>
<dbReference type="GO" id="GO:0071933">
    <property type="term" value="F:Arp2/3 complex binding"/>
    <property type="evidence" value="ECO:0007669"/>
    <property type="project" value="UniProtKB-ARBA"/>
</dbReference>
<feature type="compositionally biased region" description="Basic and acidic residues" evidence="5">
    <location>
        <begin position="125"/>
        <end position="137"/>
    </location>
</feature>
<dbReference type="Pfam" id="PF00568">
    <property type="entry name" value="WH1"/>
    <property type="match status" value="1"/>
</dbReference>
<dbReference type="PROSITE" id="PS50108">
    <property type="entry name" value="CRIB"/>
    <property type="match status" value="1"/>
</dbReference>
<dbReference type="InterPro" id="IPR011993">
    <property type="entry name" value="PH-like_dom_sf"/>
</dbReference>
<evidence type="ECO:0000256" key="3">
    <source>
        <dbReference type="ARBA" id="ARBA00022737"/>
    </source>
</evidence>
<keyword evidence="3" id="KW-0677">Repeat</keyword>
<feature type="compositionally biased region" description="Acidic residues" evidence="5">
    <location>
        <begin position="426"/>
        <end position="438"/>
    </location>
</feature>
<dbReference type="PROSITE" id="PS51082">
    <property type="entry name" value="WH2"/>
    <property type="match status" value="1"/>
</dbReference>
<reference evidence="9" key="1">
    <citation type="submission" date="2020-05" db="EMBL/GenBank/DDBJ databases">
        <title>Mycena genomes resolve the evolution of fungal bioluminescence.</title>
        <authorList>
            <person name="Tsai I.J."/>
        </authorList>
    </citation>
    <scope>NUCLEOTIDE SEQUENCE</scope>
    <source>
        <strain evidence="9">110903Hualien_Pintung</strain>
    </source>
</reference>
<accession>A0A8H6RVM2</accession>
<dbReference type="SMART" id="SM00461">
    <property type="entry name" value="WH1"/>
    <property type="match status" value="1"/>
</dbReference>
<evidence type="ECO:0000259" key="6">
    <source>
        <dbReference type="PROSITE" id="PS50108"/>
    </source>
</evidence>
<evidence type="ECO:0000313" key="10">
    <source>
        <dbReference type="Proteomes" id="UP000613580"/>
    </source>
</evidence>
<evidence type="ECO:0000256" key="4">
    <source>
        <dbReference type="ARBA" id="ARBA00023242"/>
    </source>
</evidence>
<dbReference type="Gene3D" id="3.90.810.10">
    <property type="entry name" value="CRIB domain"/>
    <property type="match status" value="1"/>
</dbReference>
<evidence type="ECO:0000256" key="1">
    <source>
        <dbReference type="ARBA" id="ARBA00004123"/>
    </source>
</evidence>
<feature type="domain" description="CRIB" evidence="6">
    <location>
        <begin position="153"/>
        <end position="168"/>
    </location>
</feature>
<keyword evidence="4" id="KW-0539">Nucleus</keyword>
<evidence type="ECO:0000256" key="2">
    <source>
        <dbReference type="ARBA" id="ARBA00022553"/>
    </source>
</evidence>
<feature type="region of interest" description="Disordered" evidence="5">
    <location>
        <begin position="123"/>
        <end position="159"/>
    </location>
</feature>
<feature type="compositionally biased region" description="Pro residues" evidence="5">
    <location>
        <begin position="316"/>
        <end position="361"/>
    </location>
</feature>
<evidence type="ECO:0000259" key="7">
    <source>
        <dbReference type="PROSITE" id="PS50229"/>
    </source>
</evidence>
<dbReference type="Pfam" id="PF00786">
    <property type="entry name" value="PBD"/>
    <property type="match status" value="1"/>
</dbReference>
<dbReference type="EMBL" id="JACAZE010000049">
    <property type="protein sequence ID" value="KAF7288154.1"/>
    <property type="molecule type" value="Genomic_DNA"/>
</dbReference>
<dbReference type="InterPro" id="IPR033927">
    <property type="entry name" value="WASPfam_EVH1"/>
</dbReference>
<organism evidence="9 10">
    <name type="scientific">Mycena chlorophos</name>
    <name type="common">Agaric fungus</name>
    <name type="synonym">Agaricus chlorophos</name>
    <dbReference type="NCBI Taxonomy" id="658473"/>
    <lineage>
        <taxon>Eukaryota</taxon>
        <taxon>Fungi</taxon>
        <taxon>Dikarya</taxon>
        <taxon>Basidiomycota</taxon>
        <taxon>Agaricomycotina</taxon>
        <taxon>Agaricomycetes</taxon>
        <taxon>Agaricomycetidae</taxon>
        <taxon>Agaricales</taxon>
        <taxon>Marasmiineae</taxon>
        <taxon>Mycenaceae</taxon>
        <taxon>Mycena</taxon>
    </lineage>
</organism>
<gene>
    <name evidence="9" type="ORF">HMN09_01421900</name>
</gene>
<sequence>MPSQSTLSGDDKAKVKTAIPASSNKIATACLARIYYAHPSPNKWSYAGLQGALAFVKDNTKNTHYFRMVDLTGTRGVIWEHELYDGLQYQPDTAYLHSFPSDNCMVAFVFADEREGKTFWKKVTQRKESKGAKPASDKKKKANKGGKIDKSMISAPDTSSFKHLGHMGYDESEGFTSKGVDPSWAAFLGQLENSGVDKKIIAKEIDFIKDYVRQHPQAAAPKEPKKPKPPPPPSRRGAHAQNDSTSSSVISPPPPPPPRAKATSHPPPPPVRSPTAPAPPARPPPTSSGPPPPPARPSTGRPTPVPPPRAQSTVVAPPPPPPRPSAGNGIPPPPPPPPPPGGSGVPPPPPPPPPAGLPTPQPGRSALLESIQSHKGVNALRKTDGAPPPRAIPEEPASPTSAGGGAPDLTTALAEALMLRNKNMGDSDDEDEEDDEWD</sequence>
<feature type="compositionally biased region" description="Pro residues" evidence="5">
    <location>
        <begin position="251"/>
        <end position="296"/>
    </location>
</feature>